<dbReference type="EMBL" id="CP019791">
    <property type="protein sequence ID" value="AQT69934.1"/>
    <property type="molecule type" value="Genomic_DNA"/>
</dbReference>
<evidence type="ECO:0000313" key="2">
    <source>
        <dbReference type="Proteomes" id="UP000189674"/>
    </source>
</evidence>
<dbReference type="KEGG" id="alus:STSP2_03134"/>
<accession>A0A1U9NQB9</accession>
<protein>
    <submittedName>
        <fullName evidence="1">Uncharacterized protein</fullName>
    </submittedName>
</protein>
<keyword evidence="2" id="KW-1185">Reference proteome</keyword>
<dbReference type="AlphaFoldDB" id="A0A1U9NQB9"/>
<dbReference type="RefSeq" id="WP_146663572.1">
    <property type="nucleotide sequence ID" value="NZ_CP019791.1"/>
</dbReference>
<proteinExistence type="predicted"/>
<evidence type="ECO:0000313" key="1">
    <source>
        <dbReference type="EMBL" id="AQT69934.1"/>
    </source>
</evidence>
<name>A0A1U9NQB9_9BACT</name>
<gene>
    <name evidence="1" type="ORF">STSP2_03134</name>
</gene>
<dbReference type="Proteomes" id="UP000189674">
    <property type="component" value="Chromosome"/>
</dbReference>
<organism evidence="1 2">
    <name type="scientific">Anaerohalosphaera lusitana</name>
    <dbReference type="NCBI Taxonomy" id="1936003"/>
    <lineage>
        <taxon>Bacteria</taxon>
        <taxon>Pseudomonadati</taxon>
        <taxon>Planctomycetota</taxon>
        <taxon>Phycisphaerae</taxon>
        <taxon>Sedimentisphaerales</taxon>
        <taxon>Anaerohalosphaeraceae</taxon>
        <taxon>Anaerohalosphaera</taxon>
    </lineage>
</organism>
<reference evidence="2" key="1">
    <citation type="submission" date="2017-02" db="EMBL/GenBank/DDBJ databases">
        <title>Comparative genomics and description of representatives of a novel lineage of planctomycetes thriving in anoxic sediments.</title>
        <authorList>
            <person name="Spring S."/>
            <person name="Bunk B."/>
            <person name="Sproer C."/>
        </authorList>
    </citation>
    <scope>NUCLEOTIDE SEQUENCE [LARGE SCALE GENOMIC DNA]</scope>
    <source>
        <strain evidence="2">ST-NAGAB-D1</strain>
    </source>
</reference>
<dbReference type="STRING" id="1936003.STSP2_03134"/>
<sequence length="127" mass="14237">MSERRAAVRFMPERYKRGLGAILIPDCEFPEPNERLHTWLFTGEGTLAKWTNCPGEKLLTAWGVRIPGIGKYRRSVAVDELSRYAGEQGFSLVYVAGVYGPNSFADASAMNVENNIMDNYKKMAGTR</sequence>